<feature type="transmembrane region" description="Helical" evidence="1">
    <location>
        <begin position="344"/>
        <end position="364"/>
    </location>
</feature>
<evidence type="ECO:0000313" key="2">
    <source>
        <dbReference type="EMBL" id="BBH93914.1"/>
    </source>
</evidence>
<feature type="transmembrane region" description="Helical" evidence="1">
    <location>
        <begin position="251"/>
        <end position="271"/>
    </location>
</feature>
<feature type="transmembrane region" description="Helical" evidence="1">
    <location>
        <begin position="121"/>
        <end position="141"/>
    </location>
</feature>
<feature type="transmembrane region" description="Helical" evidence="1">
    <location>
        <begin position="317"/>
        <end position="338"/>
    </location>
</feature>
<accession>A0A455T700</accession>
<feature type="transmembrane region" description="Helical" evidence="1">
    <location>
        <begin position="46"/>
        <end position="69"/>
    </location>
</feature>
<keyword evidence="1" id="KW-0472">Membrane</keyword>
<dbReference type="InterPro" id="IPR036927">
    <property type="entry name" value="Cyt_c_oxase-like_su1_sf"/>
</dbReference>
<sequence length="457" mass="49090">MMMFSMAGDPSASGANAGPRAGAFRIRDQQAGSPEMLGRRGVPLGVPLPFLITGSCLAALAGLLLPFVLPEAVINRGQPHVLALVHTVTLGWLTMTILGASQQLTPVIAVTPLRLKKLTPVVYPLYLGGVLALLVGFWFFLPWLLVLGGSLVIVAVLCYVAILTTTLLSASKRPLTVFYLFGALLYLCLVVGLGLTAALNFVYGFLGLGALLVLPLHVTLGVAGWLTNTLVGVSYTLVRLFALVHDHDDRLGWAVLGLLNLGIVGLALGLFGGAAWMPLPGGLVLAIGAWLFGWDYWRMLRRRRRRPLDVTQYHGIAALLCFLVAATALPALIIGGSALATWPVALLLCLLVGWTGQSVVGYLYKIVPFLVWHSRYGPLVGHQKVPLMRELVHERLAWVCFWLLNGGLVLLIPAILLGWEGLLRLGAGLIGVSLLGAAFNVLGVVRHLEWRLSTLRS</sequence>
<feature type="transmembrane region" description="Helical" evidence="1">
    <location>
        <begin position="396"/>
        <end position="419"/>
    </location>
</feature>
<keyword evidence="1" id="KW-1133">Transmembrane helix</keyword>
<proteinExistence type="predicted"/>
<evidence type="ECO:0000256" key="1">
    <source>
        <dbReference type="SAM" id="Phobius"/>
    </source>
</evidence>
<feature type="transmembrane region" description="Helical" evidence="1">
    <location>
        <begin position="277"/>
        <end position="297"/>
    </location>
</feature>
<dbReference type="AlphaFoldDB" id="A0A455T700"/>
<feature type="transmembrane region" description="Helical" evidence="1">
    <location>
        <begin position="147"/>
        <end position="170"/>
    </location>
</feature>
<name>A0A455T700_9CHLR</name>
<protein>
    <submittedName>
        <fullName evidence="2">Uncharacterized protein</fullName>
    </submittedName>
</protein>
<dbReference type="EMBL" id="AP019377">
    <property type="protein sequence ID" value="BBH93914.1"/>
    <property type="molecule type" value="Genomic_DNA"/>
</dbReference>
<keyword evidence="1" id="KW-0812">Transmembrane</keyword>
<feature type="transmembrane region" description="Helical" evidence="1">
    <location>
        <begin position="81"/>
        <end position="100"/>
    </location>
</feature>
<gene>
    <name evidence="2" type="ORF">KTA_21130</name>
</gene>
<feature type="transmembrane region" description="Helical" evidence="1">
    <location>
        <begin position="425"/>
        <end position="445"/>
    </location>
</feature>
<feature type="transmembrane region" description="Helical" evidence="1">
    <location>
        <begin position="177"/>
        <end position="203"/>
    </location>
</feature>
<dbReference type="Gene3D" id="1.20.210.10">
    <property type="entry name" value="Cytochrome c oxidase-like, subunit I domain"/>
    <property type="match status" value="1"/>
</dbReference>
<feature type="transmembrane region" description="Helical" evidence="1">
    <location>
        <begin position="223"/>
        <end position="244"/>
    </location>
</feature>
<organism evidence="2">
    <name type="scientific">Thermogemmatispora argillosa</name>
    <dbReference type="NCBI Taxonomy" id="2045280"/>
    <lineage>
        <taxon>Bacteria</taxon>
        <taxon>Bacillati</taxon>
        <taxon>Chloroflexota</taxon>
        <taxon>Ktedonobacteria</taxon>
        <taxon>Thermogemmatisporales</taxon>
        <taxon>Thermogemmatisporaceae</taxon>
        <taxon>Thermogemmatispora</taxon>
    </lineage>
</organism>
<reference evidence="2" key="1">
    <citation type="submission" date="2018-12" db="EMBL/GenBank/DDBJ databases">
        <title>Novel natural products biosynthetic potential of the class Ktedonobacteria.</title>
        <authorList>
            <person name="Zheng Y."/>
            <person name="Saitou A."/>
            <person name="Wang C.M."/>
            <person name="Toyoda A."/>
            <person name="Minakuchi Y."/>
            <person name="Sekiguchi Y."/>
            <person name="Ueda K."/>
            <person name="Takano H."/>
            <person name="Sakai Y."/>
            <person name="Yokota A."/>
            <person name="Yabe S."/>
        </authorList>
    </citation>
    <scope>NUCLEOTIDE SEQUENCE</scope>
    <source>
        <strain evidence="2">A3-2</strain>
    </source>
</reference>